<protein>
    <submittedName>
        <fullName evidence="1">Uncharacterized protein</fullName>
    </submittedName>
</protein>
<dbReference type="STRING" id="31246.A0A183PCW4"/>
<dbReference type="AlphaFoldDB" id="A0A183PCW4"/>
<gene>
    <name evidence="1" type="ORF">SMTD_LOCUS12200</name>
</gene>
<organism evidence="1 2">
    <name type="scientific">Schistosoma mattheei</name>
    <dbReference type="NCBI Taxonomy" id="31246"/>
    <lineage>
        <taxon>Eukaryota</taxon>
        <taxon>Metazoa</taxon>
        <taxon>Spiralia</taxon>
        <taxon>Lophotrochozoa</taxon>
        <taxon>Platyhelminthes</taxon>
        <taxon>Trematoda</taxon>
        <taxon>Digenea</taxon>
        <taxon>Strigeidida</taxon>
        <taxon>Schistosomatoidea</taxon>
        <taxon>Schistosomatidae</taxon>
        <taxon>Schistosoma</taxon>
    </lineage>
</organism>
<proteinExistence type="predicted"/>
<evidence type="ECO:0000313" key="2">
    <source>
        <dbReference type="Proteomes" id="UP000269396"/>
    </source>
</evidence>
<reference evidence="1 2" key="1">
    <citation type="submission" date="2018-11" db="EMBL/GenBank/DDBJ databases">
        <authorList>
            <consortium name="Pathogen Informatics"/>
        </authorList>
    </citation>
    <scope>NUCLEOTIDE SEQUENCE [LARGE SCALE GENOMIC DNA]</scope>
    <source>
        <strain>Denwood</strain>
        <strain evidence="2">Zambia</strain>
    </source>
</reference>
<dbReference type="Proteomes" id="UP000269396">
    <property type="component" value="Unassembled WGS sequence"/>
</dbReference>
<accession>A0A183PCW4</accession>
<dbReference type="EMBL" id="UZAL01032207">
    <property type="protein sequence ID" value="VDP60336.1"/>
    <property type="molecule type" value="Genomic_DNA"/>
</dbReference>
<name>A0A183PCW4_9TREM</name>
<evidence type="ECO:0000313" key="1">
    <source>
        <dbReference type="EMBL" id="VDP60336.1"/>
    </source>
</evidence>
<keyword evidence="2" id="KW-1185">Reference proteome</keyword>
<sequence length="257" mass="29004">MKLALAMCNQPSVTWAGETTLAMALGETNVRLWDVERADNYTLAPCMLISKSSTSELKVISVSYSETYSWDCQQEKLAITLIPHQSKEKPYEIQGTQTKSCVYILQRQSPQTHFYGYGCAVVQTGSRSLAVLTTIYNKRVNKTNTSASKNISIINNTTENIKGKMNMIEDENSENCRGSFITKPKQLEICKDINQNFSGFISQDNCLLCEYEVQVEDQIKAVYCTQVCFRLFCTKCVNCVAYNPCAFFLRAKRSVVD</sequence>